<dbReference type="InterPro" id="IPR013083">
    <property type="entry name" value="Znf_RING/FYVE/PHD"/>
</dbReference>
<dbReference type="Gene3D" id="2.170.270.10">
    <property type="entry name" value="SET domain"/>
    <property type="match status" value="1"/>
</dbReference>
<reference evidence="12" key="1">
    <citation type="submission" date="2020-09" db="EMBL/GenBank/DDBJ databases">
        <authorList>
            <person name="Kikuchi T."/>
        </authorList>
    </citation>
    <scope>NUCLEOTIDE SEQUENCE</scope>
    <source>
        <strain evidence="12">SH1</strain>
    </source>
</reference>
<dbReference type="Pfam" id="PF22908">
    <property type="entry name" value="PHD_NSD"/>
    <property type="match status" value="1"/>
</dbReference>
<dbReference type="InterPro" id="IPR046341">
    <property type="entry name" value="SET_dom_sf"/>
</dbReference>
<keyword evidence="13" id="KW-1185">Reference proteome</keyword>
<dbReference type="InterPro" id="IPR050777">
    <property type="entry name" value="SET2_Histone-Lys_MeTrsfase"/>
</dbReference>
<evidence type="ECO:0000259" key="9">
    <source>
        <dbReference type="PROSITE" id="PS50280"/>
    </source>
</evidence>
<gene>
    <name evidence="12" type="ORF">BOKJ2_LOCUS6597</name>
</gene>
<dbReference type="InterPro" id="IPR003616">
    <property type="entry name" value="Post-SET_dom"/>
</dbReference>
<dbReference type="AlphaFoldDB" id="A0A811KN12"/>
<dbReference type="PROSITE" id="PS51215">
    <property type="entry name" value="AWS"/>
    <property type="match status" value="1"/>
</dbReference>
<evidence type="ECO:0000256" key="8">
    <source>
        <dbReference type="SAM" id="MobiDB-lite"/>
    </source>
</evidence>
<dbReference type="Proteomes" id="UP000614601">
    <property type="component" value="Unassembled WGS sequence"/>
</dbReference>
<evidence type="ECO:0008006" key="14">
    <source>
        <dbReference type="Google" id="ProtNLM"/>
    </source>
</evidence>
<name>A0A811KN12_9BILA</name>
<dbReference type="GO" id="GO:0005694">
    <property type="term" value="C:chromosome"/>
    <property type="evidence" value="ECO:0007669"/>
    <property type="project" value="UniProtKB-SubCell"/>
</dbReference>
<evidence type="ECO:0000256" key="7">
    <source>
        <dbReference type="ARBA" id="ARBA00023242"/>
    </source>
</evidence>
<keyword evidence="4" id="KW-0489">Methyltransferase</keyword>
<feature type="domain" description="SET" evidence="9">
    <location>
        <begin position="444"/>
        <end position="565"/>
    </location>
</feature>
<evidence type="ECO:0000256" key="5">
    <source>
        <dbReference type="ARBA" id="ARBA00022679"/>
    </source>
</evidence>
<feature type="compositionally biased region" description="Low complexity" evidence="8">
    <location>
        <begin position="11"/>
        <end position="27"/>
    </location>
</feature>
<evidence type="ECO:0000259" key="11">
    <source>
        <dbReference type="PROSITE" id="PS51215"/>
    </source>
</evidence>
<dbReference type="GO" id="GO:0016279">
    <property type="term" value="F:protein-lysine N-methyltransferase activity"/>
    <property type="evidence" value="ECO:0007669"/>
    <property type="project" value="UniProtKB-ARBA"/>
</dbReference>
<dbReference type="OrthoDB" id="422362at2759"/>
<comment type="subcellular location">
    <subcellularLocation>
        <location evidence="2">Chromosome</location>
    </subcellularLocation>
    <subcellularLocation>
        <location evidence="1">Nucleus</location>
    </subcellularLocation>
</comment>
<feature type="domain" description="AWS" evidence="11">
    <location>
        <begin position="396"/>
        <end position="441"/>
    </location>
</feature>
<protein>
    <recommendedName>
        <fullName evidence="14">Histone-lysine N-methyltransferase</fullName>
    </recommendedName>
</protein>
<sequence>MADPDENSPPSEGSSEYLSLASSNSSEIQDSQELKTVKPTFSVSNPARVIGLSRRQFVQEVVKQNNLAHIKKQKKANFRTAASNYTVDEFDIDSVTREREDLCFICQSFDERETTTCGVSGCNLFYHEHCLTREKIHDYFIFFHRDNRISCFKHFCNRCFSENKRTSACSSAPFYTCKMCPRSYHLECIPPGCDPTSVICPSHFRSVTTEAEHIPQCFCCARGLENDNRIDCDYCIRSFHDTCGQFVVAKRTGKGDRMCSFCQYGYFVPASSLCHVLYKGTFQPAKVTVRVKGNPGFVPVALMRDLIKNSFSVRLVKMVHHTRVLPFTFNDAYLKYYKKMKLRNMNVYLYLRQEMSTSDVSELPVLPVKSCYKDFSPCTENICLRKEFKDLLFEENNAHKCKCEVENGMKCLDSCVNRRQYYECNEDCGPECKNGPKSRDPNFDKLEVFECPVRGRGLRAKEHFVAGEPIGEYRGRLLTQKQVTEYMTIFCDCRNIEDHLYFMGIGNTGVTIDAKTRGSITRFANHSCEPNVKVVCVTGVDNMRRQMLYAKHDIKQGEEITFDYAMDWDEFNKICRCGKEQCSGYLNGRMQSRIKIIRTAEEYVPKVSRKRKVKRENDSSLSTRQC</sequence>
<dbReference type="PROSITE" id="PS50280">
    <property type="entry name" value="SET"/>
    <property type="match status" value="1"/>
</dbReference>
<dbReference type="InterPro" id="IPR055198">
    <property type="entry name" value="NSD_PHD"/>
</dbReference>
<dbReference type="SUPFAM" id="SSF82199">
    <property type="entry name" value="SET domain"/>
    <property type="match status" value="1"/>
</dbReference>
<evidence type="ECO:0000313" key="13">
    <source>
        <dbReference type="Proteomes" id="UP000614601"/>
    </source>
</evidence>
<dbReference type="PROSITE" id="PS50868">
    <property type="entry name" value="POST_SET"/>
    <property type="match status" value="1"/>
</dbReference>
<dbReference type="Gene3D" id="3.30.40.10">
    <property type="entry name" value="Zinc/RING finger domain, C3HC4 (zinc finger)"/>
    <property type="match status" value="1"/>
</dbReference>
<evidence type="ECO:0000256" key="2">
    <source>
        <dbReference type="ARBA" id="ARBA00004286"/>
    </source>
</evidence>
<proteinExistence type="predicted"/>
<dbReference type="PANTHER" id="PTHR22884">
    <property type="entry name" value="SET DOMAIN PROTEINS"/>
    <property type="match status" value="1"/>
</dbReference>
<evidence type="ECO:0000259" key="10">
    <source>
        <dbReference type="PROSITE" id="PS50868"/>
    </source>
</evidence>
<dbReference type="Pfam" id="PF00856">
    <property type="entry name" value="SET"/>
    <property type="match status" value="1"/>
</dbReference>
<keyword evidence="3" id="KW-0158">Chromosome</keyword>
<evidence type="ECO:0000256" key="4">
    <source>
        <dbReference type="ARBA" id="ARBA00022603"/>
    </source>
</evidence>
<evidence type="ECO:0000313" key="12">
    <source>
        <dbReference type="EMBL" id="CAD5216446.1"/>
    </source>
</evidence>
<dbReference type="GO" id="GO:0005634">
    <property type="term" value="C:nucleus"/>
    <property type="evidence" value="ECO:0007669"/>
    <property type="project" value="UniProtKB-SubCell"/>
</dbReference>
<dbReference type="InterPro" id="IPR006560">
    <property type="entry name" value="AWS_dom"/>
</dbReference>
<evidence type="ECO:0000256" key="3">
    <source>
        <dbReference type="ARBA" id="ARBA00022454"/>
    </source>
</evidence>
<dbReference type="InterPro" id="IPR001214">
    <property type="entry name" value="SET_dom"/>
</dbReference>
<dbReference type="SMART" id="SM00317">
    <property type="entry name" value="SET"/>
    <property type="match status" value="1"/>
</dbReference>
<evidence type="ECO:0000256" key="1">
    <source>
        <dbReference type="ARBA" id="ARBA00004123"/>
    </source>
</evidence>
<feature type="domain" description="Post-SET" evidence="10">
    <location>
        <begin position="571"/>
        <end position="587"/>
    </location>
</feature>
<keyword evidence="7" id="KW-0539">Nucleus</keyword>
<dbReference type="EMBL" id="CAJFCW020000003">
    <property type="protein sequence ID" value="CAG9105969.1"/>
    <property type="molecule type" value="Genomic_DNA"/>
</dbReference>
<dbReference type="GO" id="GO:0032259">
    <property type="term" value="P:methylation"/>
    <property type="evidence" value="ECO:0007669"/>
    <property type="project" value="UniProtKB-KW"/>
</dbReference>
<organism evidence="12 13">
    <name type="scientific">Bursaphelenchus okinawaensis</name>
    <dbReference type="NCBI Taxonomy" id="465554"/>
    <lineage>
        <taxon>Eukaryota</taxon>
        <taxon>Metazoa</taxon>
        <taxon>Ecdysozoa</taxon>
        <taxon>Nematoda</taxon>
        <taxon>Chromadorea</taxon>
        <taxon>Rhabditida</taxon>
        <taxon>Tylenchina</taxon>
        <taxon>Tylenchomorpha</taxon>
        <taxon>Aphelenchoidea</taxon>
        <taxon>Aphelenchoididae</taxon>
        <taxon>Bursaphelenchus</taxon>
    </lineage>
</organism>
<keyword evidence="5" id="KW-0808">Transferase</keyword>
<dbReference type="GO" id="GO:0140938">
    <property type="term" value="F:histone H3 methyltransferase activity"/>
    <property type="evidence" value="ECO:0007669"/>
    <property type="project" value="UniProtKB-ARBA"/>
</dbReference>
<dbReference type="EMBL" id="CAJFDH010000003">
    <property type="protein sequence ID" value="CAD5216446.1"/>
    <property type="molecule type" value="Genomic_DNA"/>
</dbReference>
<feature type="region of interest" description="Disordered" evidence="8">
    <location>
        <begin position="1"/>
        <end position="33"/>
    </location>
</feature>
<evidence type="ECO:0000256" key="6">
    <source>
        <dbReference type="ARBA" id="ARBA00022691"/>
    </source>
</evidence>
<comment type="caution">
    <text evidence="12">The sequence shown here is derived from an EMBL/GenBank/DDBJ whole genome shotgun (WGS) entry which is preliminary data.</text>
</comment>
<accession>A0A811KN12</accession>
<dbReference type="Proteomes" id="UP000783686">
    <property type="component" value="Unassembled WGS sequence"/>
</dbReference>
<keyword evidence="6" id="KW-0949">S-adenosyl-L-methionine</keyword>